<dbReference type="Proteomes" id="UP000606991">
    <property type="component" value="Unassembled WGS sequence"/>
</dbReference>
<gene>
    <name evidence="1" type="ORF">JF886_10265</name>
</gene>
<sequence length="175" mass="19790">MIVPGIVAFVLRPSLPDPPTAADEKTTLVAFLDWYRDCLLRKVEGLDREALTRRLVPSATTLLGIVKHLAYVERGWFQNTFLGQTRYRPPRSAADDAEFSIEDAETVDSIITLYRDEVARSREIVAGAALDDHARREDRSDYTLRWIMVHMIEETARHVGHADILREQTDGAAGE</sequence>
<accession>A0A934JYC1</accession>
<dbReference type="InterPro" id="IPR034660">
    <property type="entry name" value="DinB/YfiT-like"/>
</dbReference>
<organism evidence="1 2">
    <name type="scientific">Candidatus Aeolococcus gillhamiae</name>
    <dbReference type="NCBI Taxonomy" id="3127015"/>
    <lineage>
        <taxon>Bacteria</taxon>
        <taxon>Bacillati</taxon>
        <taxon>Candidatus Dormiibacterota</taxon>
        <taxon>Candidatus Dormibacteria</taxon>
        <taxon>Candidatus Aeolococcales</taxon>
        <taxon>Candidatus Aeolococcaceae</taxon>
        <taxon>Candidatus Aeolococcus</taxon>
    </lineage>
</organism>
<evidence type="ECO:0000313" key="2">
    <source>
        <dbReference type="Proteomes" id="UP000606991"/>
    </source>
</evidence>
<comment type="caution">
    <text evidence="1">The sequence shown here is derived from an EMBL/GenBank/DDBJ whole genome shotgun (WGS) entry which is preliminary data.</text>
</comment>
<evidence type="ECO:0000313" key="1">
    <source>
        <dbReference type="EMBL" id="MBJ7595225.1"/>
    </source>
</evidence>
<name>A0A934JYC1_9BACT</name>
<dbReference type="Gene3D" id="1.20.120.450">
    <property type="entry name" value="dinb family like domain"/>
    <property type="match status" value="1"/>
</dbReference>
<dbReference type="SUPFAM" id="SSF109854">
    <property type="entry name" value="DinB/YfiT-like putative metalloenzymes"/>
    <property type="match status" value="1"/>
</dbReference>
<protein>
    <submittedName>
        <fullName evidence="1">DinB family protein</fullName>
    </submittedName>
</protein>
<dbReference type="EMBL" id="JAEKNS010000107">
    <property type="protein sequence ID" value="MBJ7595225.1"/>
    <property type="molecule type" value="Genomic_DNA"/>
</dbReference>
<dbReference type="RefSeq" id="WP_337312140.1">
    <property type="nucleotide sequence ID" value="NZ_JAEKNS010000107.1"/>
</dbReference>
<dbReference type="InterPro" id="IPR007061">
    <property type="entry name" value="MST-like"/>
</dbReference>
<dbReference type="Pfam" id="PF04978">
    <property type="entry name" value="MST"/>
    <property type="match status" value="1"/>
</dbReference>
<proteinExistence type="predicted"/>
<reference evidence="1 2" key="1">
    <citation type="submission" date="2020-10" db="EMBL/GenBank/DDBJ databases">
        <title>Ca. Dormibacterota MAGs.</title>
        <authorList>
            <person name="Montgomery K."/>
        </authorList>
    </citation>
    <scope>NUCLEOTIDE SEQUENCE [LARGE SCALE GENOMIC DNA]</scope>
    <source>
        <strain evidence="1">SC8812_S17_18</strain>
    </source>
</reference>
<dbReference type="AlphaFoldDB" id="A0A934JYC1"/>